<proteinExistence type="predicted"/>
<sequence>MTDDPAVVDAAQLHVCDGHDDAAHPHLKPAYPGADSWPAADHEDSCPAIV</sequence>
<keyword evidence="3" id="KW-1185">Reference proteome</keyword>
<dbReference type="KEGG" id="amn:RAM_31670"/>
<feature type="region of interest" description="Disordered" evidence="1">
    <location>
        <begin position="19"/>
        <end position="50"/>
    </location>
</feature>
<protein>
    <submittedName>
        <fullName evidence="2">Uncharacterized protein</fullName>
    </submittedName>
</protein>
<evidence type="ECO:0000313" key="2">
    <source>
        <dbReference type="EMBL" id="AEK44809.1"/>
    </source>
</evidence>
<reference evidence="2 3" key="1">
    <citation type="journal article" date="2011" name="J. Bacteriol.">
        <title>Whole genome sequence of the rifamycin B-producing strain Amycolatopsis mediterranei S699.</title>
        <authorList>
            <person name="Verma M."/>
            <person name="Kaur J."/>
            <person name="Kumar M."/>
            <person name="Kumari K."/>
            <person name="Saxena A."/>
            <person name="Anand S."/>
            <person name="Nigam A."/>
            <person name="Ravi V."/>
            <person name="Raghuvanshi S."/>
            <person name="Khurana P."/>
            <person name="Tyagi A.K."/>
            <person name="Khurana J.P."/>
            <person name="Lal R."/>
        </authorList>
    </citation>
    <scope>NUCLEOTIDE SEQUENCE [LARGE SCALE GENOMIC DNA]</scope>
    <source>
        <strain evidence="2 3">S699</strain>
    </source>
</reference>
<evidence type="ECO:0000256" key="1">
    <source>
        <dbReference type="SAM" id="MobiDB-lite"/>
    </source>
</evidence>
<organism evidence="2 3">
    <name type="scientific">Amycolatopsis mediterranei (strain S699)</name>
    <name type="common">Nocardia mediterranei</name>
    <dbReference type="NCBI Taxonomy" id="713604"/>
    <lineage>
        <taxon>Bacteria</taxon>
        <taxon>Bacillati</taxon>
        <taxon>Actinomycetota</taxon>
        <taxon>Actinomycetes</taxon>
        <taxon>Pseudonocardiales</taxon>
        <taxon>Pseudonocardiaceae</taxon>
        <taxon>Amycolatopsis</taxon>
    </lineage>
</organism>
<accession>A0A9R0P254</accession>
<dbReference type="EMBL" id="CP002896">
    <property type="protein sequence ID" value="AEK44809.1"/>
    <property type="molecule type" value="Genomic_DNA"/>
</dbReference>
<feature type="compositionally biased region" description="Basic and acidic residues" evidence="1">
    <location>
        <begin position="40"/>
        <end position="50"/>
    </location>
</feature>
<name>A0A9R0P254_AMYMS</name>
<gene>
    <name evidence="2" type="ordered locus">RAM_31670</name>
</gene>
<dbReference type="Proteomes" id="UP000006138">
    <property type="component" value="Chromosome"/>
</dbReference>
<dbReference type="AlphaFoldDB" id="A0A9R0P254"/>
<evidence type="ECO:0000313" key="3">
    <source>
        <dbReference type="Proteomes" id="UP000006138"/>
    </source>
</evidence>